<evidence type="ECO:0000256" key="2">
    <source>
        <dbReference type="ARBA" id="ARBA00023315"/>
    </source>
</evidence>
<dbReference type="Gene3D" id="3.40.630.30">
    <property type="match status" value="1"/>
</dbReference>
<dbReference type="InterPro" id="IPR000182">
    <property type="entry name" value="GNAT_dom"/>
</dbReference>
<dbReference type="InterPro" id="IPR016181">
    <property type="entry name" value="Acyl_CoA_acyltransferase"/>
</dbReference>
<dbReference type="RefSeq" id="WP_386740642.1">
    <property type="nucleotide sequence ID" value="NZ_JBHSMG010000003.1"/>
</dbReference>
<accession>A0ABW0NTP9</accession>
<dbReference type="GO" id="GO:0016746">
    <property type="term" value="F:acyltransferase activity"/>
    <property type="evidence" value="ECO:0007669"/>
    <property type="project" value="UniProtKB-KW"/>
</dbReference>
<comment type="caution">
    <text evidence="4">The sequence shown here is derived from an EMBL/GenBank/DDBJ whole genome shotgun (WGS) entry which is preliminary data.</text>
</comment>
<keyword evidence="2 4" id="KW-0012">Acyltransferase</keyword>
<evidence type="ECO:0000259" key="3">
    <source>
        <dbReference type="PROSITE" id="PS51186"/>
    </source>
</evidence>
<reference evidence="5" key="1">
    <citation type="journal article" date="2019" name="Int. J. Syst. Evol. Microbiol.">
        <title>The Global Catalogue of Microorganisms (GCM) 10K type strain sequencing project: providing services to taxonomists for standard genome sequencing and annotation.</title>
        <authorList>
            <consortium name="The Broad Institute Genomics Platform"/>
            <consortium name="The Broad Institute Genome Sequencing Center for Infectious Disease"/>
            <person name="Wu L."/>
            <person name="Ma J."/>
        </authorList>
    </citation>
    <scope>NUCLEOTIDE SEQUENCE [LARGE SCALE GENOMIC DNA]</scope>
    <source>
        <strain evidence="5">CGMCC 4.6997</strain>
    </source>
</reference>
<dbReference type="PROSITE" id="PS51186">
    <property type="entry name" value="GNAT"/>
    <property type="match status" value="1"/>
</dbReference>
<evidence type="ECO:0000256" key="1">
    <source>
        <dbReference type="ARBA" id="ARBA00022679"/>
    </source>
</evidence>
<dbReference type="PANTHER" id="PTHR30602:SF12">
    <property type="entry name" value="AMINO-ACID ACETYLTRANSFERASE NAGS1, CHLOROPLASTIC-RELATED"/>
    <property type="match status" value="1"/>
</dbReference>
<dbReference type="EC" id="2.3.1.1" evidence="4"/>
<keyword evidence="1 4" id="KW-0808">Transferase</keyword>
<dbReference type="CDD" id="cd04301">
    <property type="entry name" value="NAT_SF"/>
    <property type="match status" value="1"/>
</dbReference>
<dbReference type="SUPFAM" id="SSF55729">
    <property type="entry name" value="Acyl-CoA N-acyltransferases (Nat)"/>
    <property type="match status" value="1"/>
</dbReference>
<protein>
    <submittedName>
        <fullName evidence="4">Amino-acid N-acetyltransferase</fullName>
        <ecNumber evidence="4">2.3.1.1</ecNumber>
    </submittedName>
</protein>
<sequence>MTSAAPTSAAPGFAVRRARTTDVPAIDALIEPLVQQRILLGKDRVVFYEAVQEFRVAETADGELVGCGALHVMWEDLGEVRTLATAPAWRHRGVGHALLERIENDARELGLTRLFCLTFETAFFEGHGFREIGEGVVSADVYAELVRSPDEGVAEFLDLARVKPNTLGNTRMLKQL</sequence>
<dbReference type="Proteomes" id="UP001596039">
    <property type="component" value="Unassembled WGS sequence"/>
</dbReference>
<name>A0ABW0NTP9_9MICO</name>
<gene>
    <name evidence="4" type="ORF">ACFPJ4_11800</name>
</gene>
<dbReference type="NCBIfam" id="NF005921">
    <property type="entry name" value="PRK07922.1"/>
    <property type="match status" value="1"/>
</dbReference>
<dbReference type="InterPro" id="IPR010167">
    <property type="entry name" value="NH2A_AcTrfase"/>
</dbReference>
<keyword evidence="5" id="KW-1185">Reference proteome</keyword>
<evidence type="ECO:0000313" key="4">
    <source>
        <dbReference type="EMBL" id="MFC5502924.1"/>
    </source>
</evidence>
<feature type="domain" description="N-acetyltransferase" evidence="3">
    <location>
        <begin position="13"/>
        <end position="160"/>
    </location>
</feature>
<dbReference type="Pfam" id="PF00583">
    <property type="entry name" value="Acetyltransf_1"/>
    <property type="match status" value="1"/>
</dbReference>
<proteinExistence type="predicted"/>
<dbReference type="PANTHER" id="PTHR30602">
    <property type="entry name" value="AMINO-ACID ACETYLTRANSFERASE"/>
    <property type="match status" value="1"/>
</dbReference>
<dbReference type="EMBL" id="JBHSMG010000003">
    <property type="protein sequence ID" value="MFC5502924.1"/>
    <property type="molecule type" value="Genomic_DNA"/>
</dbReference>
<organism evidence="4 5">
    <name type="scientific">Lysinimonas soli</name>
    <dbReference type="NCBI Taxonomy" id="1074233"/>
    <lineage>
        <taxon>Bacteria</taxon>
        <taxon>Bacillati</taxon>
        <taxon>Actinomycetota</taxon>
        <taxon>Actinomycetes</taxon>
        <taxon>Micrococcales</taxon>
        <taxon>Microbacteriaceae</taxon>
        <taxon>Lysinimonas</taxon>
    </lineage>
</organism>
<evidence type="ECO:0000313" key="5">
    <source>
        <dbReference type="Proteomes" id="UP001596039"/>
    </source>
</evidence>